<dbReference type="SMART" id="SM00409">
    <property type="entry name" value="IG"/>
    <property type="match status" value="5"/>
</dbReference>
<dbReference type="InterPro" id="IPR003599">
    <property type="entry name" value="Ig_sub"/>
</dbReference>
<feature type="domain" description="Ig-like" evidence="4">
    <location>
        <begin position="257"/>
        <end position="342"/>
    </location>
</feature>
<gene>
    <name evidence="5" type="ORF">GSLYS_00009903001</name>
</gene>
<protein>
    <recommendedName>
        <fullName evidence="4">Ig-like domain-containing protein</fullName>
    </recommendedName>
</protein>
<dbReference type="SMART" id="SM00408">
    <property type="entry name" value="IGc2"/>
    <property type="match status" value="3"/>
</dbReference>
<dbReference type="GO" id="GO:0006955">
    <property type="term" value="P:immune response"/>
    <property type="evidence" value="ECO:0007669"/>
    <property type="project" value="TreeGrafter"/>
</dbReference>
<sequence>MSLALLCMMFGLLATTEATSCTDLTEMTCAVTKYMTGTCTSSLCECVAGYEPKRTGCRIKLMPAVHIIATDDKAVAYDEGSGEVLEGKNIDLVCIPGDIGSGYYLWMKGSTVLSVNDSQLKLTAVSLNHSGDYRCKVKVAVRDLESVASAPVQISVIADNTTWAFKKQPVVDGMPPSALTRAKATLRCINVPSGVTLTYIWYVNSSVVVPGGGQKLDVTFDQTALNYSCEIRAAAKYNITAPRSSEVKTPTILSDIPGVVIASDETEIMAETNSRIHLECVSTEQHLALPDTIFYSWKKDGVQISNGSAQYSKSAASAADAGKYTCTAKVGNNTARESSAVTIKFATDVISKIAVVAKTPVPNGYLAIYCQVSTFDLSNVMFSWKKDGSSIGIDEASIVQINGWKSEDNGRYECEATVGFVTEVSAAVLIQSEAIETIKLAAPTPTSSVSRYGVGNSYTLTCDVKYMTPGMSYQWFIGGSVVSGKTSNTFQVSPPAGTTRYTCKIDFNDTRSPESAPLSITAYNLVAVKIANGDVTYGGGDNIKPLTGASVSLTCKETRALGATAGVVSYVWTRNDVTLTTASSSVYTFTANASASGLYACKAVLGAEALQSAALNVTPSDVIESPEITANPDLYSSGRLASYSEGGSYILTCRTPSHNSDFTYTWSRSGTTLSGTTSRMYQITSAGSGHSGTYTCRAHSENRSSVVSAGFTIIIGAKGRPCLMVDDCNGEMYASACENSRCACADGYTQKGNTCSGENALQFSLILMLISCIIPQLFNY</sequence>
<dbReference type="Pfam" id="PF13895">
    <property type="entry name" value="Ig_2"/>
    <property type="match status" value="1"/>
</dbReference>
<dbReference type="Gene3D" id="2.60.40.10">
    <property type="entry name" value="Immunoglobulins"/>
    <property type="match status" value="6"/>
</dbReference>
<dbReference type="EMBL" id="CAXITT010000216">
    <property type="protein sequence ID" value="CAL1535989.1"/>
    <property type="molecule type" value="Genomic_DNA"/>
</dbReference>
<dbReference type="InterPro" id="IPR003598">
    <property type="entry name" value="Ig_sub2"/>
</dbReference>
<dbReference type="PANTHER" id="PTHR11481:SF60">
    <property type="entry name" value="IG-LIKE DOMAIN-CONTAINING PROTEIN"/>
    <property type="match status" value="1"/>
</dbReference>
<dbReference type="GO" id="GO:0004888">
    <property type="term" value="F:transmembrane signaling receptor activity"/>
    <property type="evidence" value="ECO:0007669"/>
    <property type="project" value="TreeGrafter"/>
</dbReference>
<dbReference type="InterPro" id="IPR013783">
    <property type="entry name" value="Ig-like_fold"/>
</dbReference>
<feature type="domain" description="Ig-like" evidence="4">
    <location>
        <begin position="445"/>
        <end position="519"/>
    </location>
</feature>
<dbReference type="PANTHER" id="PTHR11481">
    <property type="entry name" value="IMMUNOGLOBULIN FC RECEPTOR"/>
    <property type="match status" value="1"/>
</dbReference>
<keyword evidence="2" id="KW-1015">Disulfide bond</keyword>
<dbReference type="InterPro" id="IPR007110">
    <property type="entry name" value="Ig-like_dom"/>
</dbReference>
<feature type="domain" description="Ig-like" evidence="4">
    <location>
        <begin position="626"/>
        <end position="708"/>
    </location>
</feature>
<dbReference type="GO" id="GO:0007166">
    <property type="term" value="P:cell surface receptor signaling pathway"/>
    <property type="evidence" value="ECO:0007669"/>
    <property type="project" value="TreeGrafter"/>
</dbReference>
<feature type="chain" id="PRO_5043315226" description="Ig-like domain-containing protein" evidence="3">
    <location>
        <begin position="19"/>
        <end position="780"/>
    </location>
</feature>
<evidence type="ECO:0000313" key="6">
    <source>
        <dbReference type="Proteomes" id="UP001497497"/>
    </source>
</evidence>
<reference evidence="5 6" key="1">
    <citation type="submission" date="2024-04" db="EMBL/GenBank/DDBJ databases">
        <authorList>
            <consortium name="Genoscope - CEA"/>
            <person name="William W."/>
        </authorList>
    </citation>
    <scope>NUCLEOTIDE SEQUENCE [LARGE SCALE GENOMIC DNA]</scope>
</reference>
<feature type="domain" description="Ig-like" evidence="4">
    <location>
        <begin position="548"/>
        <end position="618"/>
    </location>
</feature>
<dbReference type="InterPro" id="IPR050488">
    <property type="entry name" value="Ig_Fc_receptor"/>
</dbReference>
<dbReference type="Proteomes" id="UP001497497">
    <property type="component" value="Unassembled WGS sequence"/>
</dbReference>
<evidence type="ECO:0000256" key="1">
    <source>
        <dbReference type="ARBA" id="ARBA00022729"/>
    </source>
</evidence>
<dbReference type="AlphaFoldDB" id="A0AAV2HRE7"/>
<dbReference type="PROSITE" id="PS50835">
    <property type="entry name" value="IG_LIKE"/>
    <property type="match status" value="6"/>
</dbReference>
<accession>A0AAV2HRE7</accession>
<dbReference type="InterPro" id="IPR036179">
    <property type="entry name" value="Ig-like_dom_sf"/>
</dbReference>
<keyword evidence="6" id="KW-1185">Reference proteome</keyword>
<evidence type="ECO:0000259" key="4">
    <source>
        <dbReference type="PROSITE" id="PS50835"/>
    </source>
</evidence>
<evidence type="ECO:0000256" key="2">
    <source>
        <dbReference type="ARBA" id="ARBA00023157"/>
    </source>
</evidence>
<keyword evidence="1 3" id="KW-0732">Signal</keyword>
<proteinExistence type="predicted"/>
<dbReference type="CDD" id="cd00096">
    <property type="entry name" value="Ig"/>
    <property type="match status" value="1"/>
</dbReference>
<feature type="signal peptide" evidence="3">
    <location>
        <begin position="1"/>
        <end position="18"/>
    </location>
</feature>
<feature type="domain" description="Ig-like" evidence="4">
    <location>
        <begin position="366"/>
        <end position="425"/>
    </location>
</feature>
<comment type="caution">
    <text evidence="5">The sequence shown here is derived from an EMBL/GenBank/DDBJ whole genome shotgun (WGS) entry which is preliminary data.</text>
</comment>
<name>A0AAV2HRE7_LYMST</name>
<dbReference type="SUPFAM" id="SSF48726">
    <property type="entry name" value="Immunoglobulin"/>
    <property type="match status" value="5"/>
</dbReference>
<dbReference type="GO" id="GO:0009897">
    <property type="term" value="C:external side of plasma membrane"/>
    <property type="evidence" value="ECO:0007669"/>
    <property type="project" value="TreeGrafter"/>
</dbReference>
<feature type="domain" description="Ig-like" evidence="4">
    <location>
        <begin position="63"/>
        <end position="155"/>
    </location>
</feature>
<evidence type="ECO:0000313" key="5">
    <source>
        <dbReference type="EMBL" id="CAL1535989.1"/>
    </source>
</evidence>
<evidence type="ECO:0000256" key="3">
    <source>
        <dbReference type="SAM" id="SignalP"/>
    </source>
</evidence>
<organism evidence="5 6">
    <name type="scientific">Lymnaea stagnalis</name>
    <name type="common">Great pond snail</name>
    <name type="synonym">Helix stagnalis</name>
    <dbReference type="NCBI Taxonomy" id="6523"/>
    <lineage>
        <taxon>Eukaryota</taxon>
        <taxon>Metazoa</taxon>
        <taxon>Spiralia</taxon>
        <taxon>Lophotrochozoa</taxon>
        <taxon>Mollusca</taxon>
        <taxon>Gastropoda</taxon>
        <taxon>Heterobranchia</taxon>
        <taxon>Euthyneura</taxon>
        <taxon>Panpulmonata</taxon>
        <taxon>Hygrophila</taxon>
        <taxon>Lymnaeoidea</taxon>
        <taxon>Lymnaeidae</taxon>
        <taxon>Lymnaea</taxon>
    </lineage>
</organism>